<protein>
    <submittedName>
        <fullName evidence="13">Spb1 C-terminal domain-containing protein</fullName>
    </submittedName>
</protein>
<sequence>MGKAPKKTGKGRLDKYYKLAKEQGYRARSAFKLIQLNKKFSFLESARCCIDLCAAPGGWLQVVSKAMPVNSLIVGVDLVGIKPIPRVTTFAADITTVHCRNLIRNELKDWKADVVLHDGAPNVGTAWIQDAYTQSELVLTSLKLAVEFLIKGGTFVTKVFRSKDYNNLIWVFNQLFNKVEATKPPSSRNVSAEIFVVCREFLAPKAIDPKFLDPKHVFKDLDASVPLDNGVIVNNTQTNIFQPDKKRRHRVGYADNDYTLFKQIGVAEFIHSSDPITILGAVNKINFTTEEEKSWASLPLTSEDVKANLDDLKVLGKGDFKALLKWRTALREELGLEVKTKNVDEFVEAVEVVDVADEDERIQQELERLNAEAASRTKRERRKANEVKRKTIQRMQLQMTAPLDIGLEQTDAVLGHGQEDMFDLESAERAPRRIGSSDLTDTEDEDKDPKESKDDNVSDNEALHTDGEQSGRMEALEDDLDDLYETYRERLAERDAKFKVRVARQNDKRREEWTGIDRDDAQADTDDEDEGGGWDEMEQRKAADSDSDSSSADGEDELSSSQSPKRKRPHQQETSRKKARLLTSLEEPQTTLQISRKTDVWFSQDMFHGLDHLGEDDDSEEKSSQPSQDVGVSVSEDDEPEPQSEFEVVPQELDDVEMWDVNNTNEDELKSSQIKEHGLLTAEAVSLAQELVNRRKTKTELINDGFTRYSLNSKEGLPSWFLDDEAKHFLPNIPITKEAVQALRAKQRALDARPIKKVAEAKARKKMKAAQRLEKALKKAEGVTKTTDLTEREKAQQVEKLMRRGLAKNQKKKEVKVVVAKGVHKGLKGRPKGVKGRYLMVDPRMRKEMRAKKAREKENKKRKRN</sequence>
<keyword evidence="4 8" id="KW-0489">Methyltransferase</keyword>
<evidence type="ECO:0000259" key="12">
    <source>
        <dbReference type="Pfam" id="PF11861"/>
    </source>
</evidence>
<evidence type="ECO:0000256" key="5">
    <source>
        <dbReference type="ARBA" id="ARBA00022679"/>
    </source>
</evidence>
<feature type="region of interest" description="Disordered" evidence="9">
    <location>
        <begin position="826"/>
        <end position="865"/>
    </location>
</feature>
<dbReference type="InterPro" id="IPR012920">
    <property type="entry name" value="rRNA_MeTfrase_SPB1-like_C"/>
</dbReference>
<dbReference type="HAMAP" id="MF_03163">
    <property type="entry name" value="RNA_methyltr_E_SPB1"/>
    <property type="match status" value="1"/>
</dbReference>
<dbReference type="GO" id="GO:0016435">
    <property type="term" value="F:rRNA (guanine) methyltransferase activity"/>
    <property type="evidence" value="ECO:0007669"/>
    <property type="project" value="TreeGrafter"/>
</dbReference>
<feature type="compositionally biased region" description="Basic and acidic residues" evidence="9">
    <location>
        <begin position="496"/>
        <end position="521"/>
    </location>
</feature>
<feature type="coiled-coil region" evidence="8">
    <location>
        <begin position="756"/>
        <end position="783"/>
    </location>
</feature>
<feature type="domain" description="Ribosomal RNA methyltransferase SPB1-like C-terminal" evidence="11">
    <location>
        <begin position="642"/>
        <end position="857"/>
    </location>
</feature>
<dbReference type="Pfam" id="PF11861">
    <property type="entry name" value="DUF3381"/>
    <property type="match status" value="1"/>
</dbReference>
<dbReference type="HAMAP" id="MF_01547">
    <property type="entry name" value="RNA_methyltr_E"/>
    <property type="match status" value="1"/>
</dbReference>
<feature type="compositionally biased region" description="Acidic residues" evidence="9">
    <location>
        <begin position="522"/>
        <end position="536"/>
    </location>
</feature>
<gene>
    <name evidence="13" type="ORF">DFH94DRAFT_738192</name>
</gene>
<dbReference type="GO" id="GO:0008650">
    <property type="term" value="F:rRNA (uridine-2'-O-)-methyltransferase activity"/>
    <property type="evidence" value="ECO:0007669"/>
    <property type="project" value="TreeGrafter"/>
</dbReference>
<feature type="compositionally biased region" description="Basic residues" evidence="9">
    <location>
        <begin position="826"/>
        <end position="835"/>
    </location>
</feature>
<feature type="compositionally biased region" description="Basic residues" evidence="9">
    <location>
        <begin position="849"/>
        <end position="865"/>
    </location>
</feature>
<evidence type="ECO:0000256" key="7">
    <source>
        <dbReference type="ARBA" id="ARBA00023242"/>
    </source>
</evidence>
<dbReference type="GO" id="GO:0005730">
    <property type="term" value="C:nucleolus"/>
    <property type="evidence" value="ECO:0007669"/>
    <property type="project" value="UniProtKB-SubCell"/>
</dbReference>
<keyword evidence="8" id="KW-0175">Coiled coil</keyword>
<keyword evidence="5 8" id="KW-0808">Transferase</keyword>
<evidence type="ECO:0000256" key="3">
    <source>
        <dbReference type="ARBA" id="ARBA00022552"/>
    </source>
</evidence>
<evidence type="ECO:0000256" key="4">
    <source>
        <dbReference type="ARBA" id="ARBA00022603"/>
    </source>
</evidence>
<comment type="subcellular location">
    <subcellularLocation>
        <location evidence="1 8">Nucleus</location>
        <location evidence="1 8">Nucleolus</location>
    </subcellularLocation>
</comment>
<dbReference type="GO" id="GO:0030687">
    <property type="term" value="C:preribosome, large subunit precursor"/>
    <property type="evidence" value="ECO:0007669"/>
    <property type="project" value="TreeGrafter"/>
</dbReference>
<feature type="compositionally biased region" description="Polar residues" evidence="9">
    <location>
        <begin position="586"/>
        <end position="595"/>
    </location>
</feature>
<comment type="similarity">
    <text evidence="8">Belongs to the class I-like SAM-binding methyltransferase superfamily. RNA methyltransferase RlmE family. SPB1 subfamily.</text>
</comment>
<comment type="caution">
    <text evidence="13">The sequence shown here is derived from an EMBL/GenBank/DDBJ whole genome shotgun (WGS) entry which is preliminary data.</text>
</comment>
<keyword evidence="3 8" id="KW-0698">rRNA processing</keyword>
<dbReference type="SUPFAM" id="SSF53335">
    <property type="entry name" value="S-adenosyl-L-methionine-dependent methyltransferases"/>
    <property type="match status" value="1"/>
</dbReference>
<dbReference type="InterPro" id="IPR024576">
    <property type="entry name" value="rRNA_MeTfrase_Spb1_DUF3381"/>
</dbReference>
<organism evidence="13 14">
    <name type="scientific">Russula ochroleuca</name>
    <dbReference type="NCBI Taxonomy" id="152965"/>
    <lineage>
        <taxon>Eukaryota</taxon>
        <taxon>Fungi</taxon>
        <taxon>Dikarya</taxon>
        <taxon>Basidiomycota</taxon>
        <taxon>Agaricomycotina</taxon>
        <taxon>Agaricomycetes</taxon>
        <taxon>Russulales</taxon>
        <taxon>Russulaceae</taxon>
        <taxon>Russula</taxon>
    </lineage>
</organism>
<dbReference type="Pfam" id="PF07780">
    <property type="entry name" value="Spb1_C"/>
    <property type="match status" value="1"/>
</dbReference>
<feature type="region of interest" description="Disordered" evidence="9">
    <location>
        <begin position="496"/>
        <end position="655"/>
    </location>
</feature>
<reference evidence="13" key="2">
    <citation type="journal article" date="2020" name="Nat. Commun.">
        <title>Large-scale genome sequencing of mycorrhizal fungi provides insights into the early evolution of symbiotic traits.</title>
        <authorList>
            <person name="Miyauchi S."/>
            <person name="Kiss E."/>
            <person name="Kuo A."/>
            <person name="Drula E."/>
            <person name="Kohler A."/>
            <person name="Sanchez-Garcia M."/>
            <person name="Morin E."/>
            <person name="Andreopoulos B."/>
            <person name="Barry K.W."/>
            <person name="Bonito G."/>
            <person name="Buee M."/>
            <person name="Carver A."/>
            <person name="Chen C."/>
            <person name="Cichocki N."/>
            <person name="Clum A."/>
            <person name="Culley D."/>
            <person name="Crous P.W."/>
            <person name="Fauchery L."/>
            <person name="Girlanda M."/>
            <person name="Hayes R.D."/>
            <person name="Keri Z."/>
            <person name="LaButti K."/>
            <person name="Lipzen A."/>
            <person name="Lombard V."/>
            <person name="Magnuson J."/>
            <person name="Maillard F."/>
            <person name="Murat C."/>
            <person name="Nolan M."/>
            <person name="Ohm R.A."/>
            <person name="Pangilinan J."/>
            <person name="Pereira M.F."/>
            <person name="Perotto S."/>
            <person name="Peter M."/>
            <person name="Pfister S."/>
            <person name="Riley R."/>
            <person name="Sitrit Y."/>
            <person name="Stielow J.B."/>
            <person name="Szollosi G."/>
            <person name="Zifcakova L."/>
            <person name="Stursova M."/>
            <person name="Spatafora J.W."/>
            <person name="Tedersoo L."/>
            <person name="Vaario L.M."/>
            <person name="Yamada A."/>
            <person name="Yan M."/>
            <person name="Wang P."/>
            <person name="Xu J."/>
            <person name="Bruns T."/>
            <person name="Baldrian P."/>
            <person name="Vilgalys R."/>
            <person name="Dunand C."/>
            <person name="Henrissat B."/>
            <person name="Grigoriev I.V."/>
            <person name="Hibbett D."/>
            <person name="Nagy L.G."/>
            <person name="Martin F.M."/>
        </authorList>
    </citation>
    <scope>NUCLEOTIDE SEQUENCE</scope>
    <source>
        <strain evidence="13">Prilba</strain>
    </source>
</reference>
<feature type="active site" description="Proton acceptor" evidence="8">
    <location>
        <position position="158"/>
    </location>
</feature>
<dbReference type="GO" id="GO:0000463">
    <property type="term" value="P:maturation of LSU-rRNA from tricistronic rRNA transcript (SSU-rRNA, 5.8S rRNA, LSU-rRNA)"/>
    <property type="evidence" value="ECO:0007669"/>
    <property type="project" value="TreeGrafter"/>
</dbReference>
<keyword evidence="6 8" id="KW-0949">S-adenosyl-L-methionine</keyword>
<dbReference type="Gene3D" id="3.40.50.150">
    <property type="entry name" value="Vaccinia Virus protein VP39"/>
    <property type="match status" value="1"/>
</dbReference>
<feature type="domain" description="DUF3381" evidence="12">
    <location>
        <begin position="243"/>
        <end position="394"/>
    </location>
</feature>
<keyword evidence="7 8" id="KW-0539">Nucleus</keyword>
<accession>A0A9P5MXN4</accession>
<evidence type="ECO:0000256" key="2">
    <source>
        <dbReference type="ARBA" id="ARBA00022517"/>
    </source>
</evidence>
<evidence type="ECO:0000313" key="13">
    <source>
        <dbReference type="EMBL" id="KAF8481128.1"/>
    </source>
</evidence>
<dbReference type="OrthoDB" id="1287559at2759"/>
<evidence type="ECO:0000256" key="9">
    <source>
        <dbReference type="SAM" id="MobiDB-lite"/>
    </source>
</evidence>
<dbReference type="Proteomes" id="UP000759537">
    <property type="component" value="Unassembled WGS sequence"/>
</dbReference>
<evidence type="ECO:0000259" key="11">
    <source>
        <dbReference type="Pfam" id="PF07780"/>
    </source>
</evidence>
<dbReference type="InterPro" id="IPR028589">
    <property type="entry name" value="SPB1-like"/>
</dbReference>
<feature type="domain" description="Ribosomal RNA methyltransferase FtsJ" evidence="10">
    <location>
        <begin position="25"/>
        <end position="201"/>
    </location>
</feature>
<feature type="binding site" evidence="8">
    <location>
        <position position="93"/>
    </location>
    <ligand>
        <name>S-adenosyl-L-methionine</name>
        <dbReference type="ChEBI" id="CHEBI:59789"/>
    </ligand>
</feature>
<keyword evidence="14" id="KW-1185">Reference proteome</keyword>
<dbReference type="Pfam" id="PF01728">
    <property type="entry name" value="FtsJ"/>
    <property type="match status" value="1"/>
</dbReference>
<dbReference type="InterPro" id="IPR002877">
    <property type="entry name" value="RNA_MeTrfase_FtsJ_dom"/>
</dbReference>
<feature type="binding site" evidence="8">
    <location>
        <position position="77"/>
    </location>
    <ligand>
        <name>S-adenosyl-L-methionine</name>
        <dbReference type="ChEBI" id="CHEBI:59789"/>
    </ligand>
</feature>
<feature type="compositionally biased region" description="Acidic residues" evidence="9">
    <location>
        <begin position="635"/>
        <end position="644"/>
    </location>
</feature>
<reference evidence="13" key="1">
    <citation type="submission" date="2019-10" db="EMBL/GenBank/DDBJ databases">
        <authorList>
            <consortium name="DOE Joint Genome Institute"/>
            <person name="Kuo A."/>
            <person name="Miyauchi S."/>
            <person name="Kiss E."/>
            <person name="Drula E."/>
            <person name="Kohler A."/>
            <person name="Sanchez-Garcia M."/>
            <person name="Andreopoulos B."/>
            <person name="Barry K.W."/>
            <person name="Bonito G."/>
            <person name="Buee M."/>
            <person name="Carver A."/>
            <person name="Chen C."/>
            <person name="Cichocki N."/>
            <person name="Clum A."/>
            <person name="Culley D."/>
            <person name="Crous P.W."/>
            <person name="Fauchery L."/>
            <person name="Girlanda M."/>
            <person name="Hayes R."/>
            <person name="Keri Z."/>
            <person name="LaButti K."/>
            <person name="Lipzen A."/>
            <person name="Lombard V."/>
            <person name="Magnuson J."/>
            <person name="Maillard F."/>
            <person name="Morin E."/>
            <person name="Murat C."/>
            <person name="Nolan M."/>
            <person name="Ohm R."/>
            <person name="Pangilinan J."/>
            <person name="Pereira M."/>
            <person name="Perotto S."/>
            <person name="Peter M."/>
            <person name="Riley R."/>
            <person name="Sitrit Y."/>
            <person name="Stielow B."/>
            <person name="Szollosi G."/>
            <person name="Zifcakova L."/>
            <person name="Stursova M."/>
            <person name="Spatafora J.W."/>
            <person name="Tedersoo L."/>
            <person name="Vaario L.-M."/>
            <person name="Yamada A."/>
            <person name="Yan M."/>
            <person name="Wang P."/>
            <person name="Xu J."/>
            <person name="Bruns T."/>
            <person name="Baldrian P."/>
            <person name="Vilgalys R."/>
            <person name="Henrissat B."/>
            <person name="Grigoriev I.V."/>
            <person name="Hibbett D."/>
            <person name="Nagy L.G."/>
            <person name="Martin F.M."/>
        </authorList>
    </citation>
    <scope>NUCLEOTIDE SEQUENCE</scope>
    <source>
        <strain evidence="13">Prilba</strain>
    </source>
</reference>
<dbReference type="EMBL" id="WHVB01000007">
    <property type="protein sequence ID" value="KAF8481128.1"/>
    <property type="molecule type" value="Genomic_DNA"/>
</dbReference>
<feature type="region of interest" description="Disordered" evidence="9">
    <location>
        <begin position="371"/>
        <end position="391"/>
    </location>
</feature>
<keyword evidence="2 8" id="KW-0690">Ribosome biogenesis</keyword>
<feature type="binding site" evidence="8">
    <location>
        <position position="118"/>
    </location>
    <ligand>
        <name>S-adenosyl-L-methionine</name>
        <dbReference type="ChEBI" id="CHEBI:59789"/>
    </ligand>
</feature>
<dbReference type="InterPro" id="IPR015507">
    <property type="entry name" value="rRNA-MeTfrase_E"/>
</dbReference>
<proteinExistence type="inferred from homology"/>
<evidence type="ECO:0000259" key="10">
    <source>
        <dbReference type="Pfam" id="PF01728"/>
    </source>
</evidence>
<evidence type="ECO:0000256" key="6">
    <source>
        <dbReference type="ARBA" id="ARBA00022691"/>
    </source>
</evidence>
<feature type="binding site" evidence="8">
    <location>
        <position position="59"/>
    </location>
    <ligand>
        <name>S-adenosyl-L-methionine</name>
        <dbReference type="ChEBI" id="CHEBI:59789"/>
    </ligand>
</feature>
<dbReference type="InterPro" id="IPR050082">
    <property type="entry name" value="RNA_methyltr_RlmE"/>
</dbReference>
<feature type="region of interest" description="Disordered" evidence="9">
    <location>
        <begin position="423"/>
        <end position="478"/>
    </location>
</feature>
<name>A0A9P5MXN4_9AGAM</name>
<dbReference type="AlphaFoldDB" id="A0A9P5MXN4"/>
<evidence type="ECO:0000256" key="8">
    <source>
        <dbReference type="HAMAP-Rule" id="MF_03163"/>
    </source>
</evidence>
<feature type="binding site" evidence="8">
    <location>
        <position position="57"/>
    </location>
    <ligand>
        <name>S-adenosyl-L-methionine</name>
        <dbReference type="ChEBI" id="CHEBI:59789"/>
    </ligand>
</feature>
<feature type="compositionally biased region" description="Basic and acidic residues" evidence="9">
    <location>
        <begin position="447"/>
        <end position="475"/>
    </location>
</feature>
<evidence type="ECO:0000256" key="1">
    <source>
        <dbReference type="ARBA" id="ARBA00004604"/>
    </source>
</evidence>
<dbReference type="PANTHER" id="PTHR10920">
    <property type="entry name" value="RIBOSOMAL RNA METHYLTRANSFERASE"/>
    <property type="match status" value="1"/>
</dbReference>
<dbReference type="GO" id="GO:0000466">
    <property type="term" value="P:maturation of 5.8S rRNA from tricistronic rRNA transcript (SSU-rRNA, 5.8S rRNA, LSU-rRNA)"/>
    <property type="evidence" value="ECO:0007669"/>
    <property type="project" value="TreeGrafter"/>
</dbReference>
<dbReference type="InterPro" id="IPR029063">
    <property type="entry name" value="SAM-dependent_MTases_sf"/>
</dbReference>
<evidence type="ECO:0000313" key="14">
    <source>
        <dbReference type="Proteomes" id="UP000759537"/>
    </source>
</evidence>
<dbReference type="PANTHER" id="PTHR10920:SF13">
    <property type="entry name" value="PRE-RRNA 2'-O-RIBOSE RNA METHYLTRANSFERASE FTSJ3"/>
    <property type="match status" value="1"/>
</dbReference>
<dbReference type="FunFam" id="3.40.50.150:FF:000004">
    <property type="entry name" value="AdoMet-dependent rRNA methyltransferase SPB1"/>
    <property type="match status" value="1"/>
</dbReference>